<dbReference type="EMBL" id="SPKJ01000071">
    <property type="protein sequence ID" value="MYZ49384.1"/>
    <property type="molecule type" value="Genomic_DNA"/>
</dbReference>
<evidence type="ECO:0000313" key="6">
    <source>
        <dbReference type="EMBL" id="MYZ49384.1"/>
    </source>
</evidence>
<comment type="caution">
    <text evidence="6">The sequence shown here is derived from an EMBL/GenBank/DDBJ whole genome shotgun (WGS) entry which is preliminary data.</text>
</comment>
<sequence>APARAEAPQPAARPAPQPVRDAPGELVPFNAIRRQTAQRLSESWRTIPMAVQAVEVDYANVERVRSARKQAFRERHGTALTYLPFIARAVAIAIGDFPRVNGRVEGDGLALSREVNLGIAVDLGQDGLVVPVVRNADELTVPGLARAIDRQVEKARSGRLSPDDLSGGTYSITNNGSFGTLFTVPLINPPQVAIMSTDAVRKRPVVVETESGDSIAIHPVGVLAQSFDHRAFDGAYSASFLGRVKAILETRDWTGDFG</sequence>
<reference evidence="6" key="1">
    <citation type="submission" date="2019-03" db="EMBL/GenBank/DDBJ databases">
        <title>Afifella sp. nov., isolated from activated sludge.</title>
        <authorList>
            <person name="Li Q."/>
            <person name="Liu Y."/>
        </authorList>
    </citation>
    <scope>NUCLEOTIDE SEQUENCE</scope>
    <source>
        <strain evidence="6">L72</strain>
    </source>
</reference>
<dbReference type="PANTHER" id="PTHR43178:SF5">
    <property type="entry name" value="LIPOAMIDE ACYLTRANSFERASE COMPONENT OF BRANCHED-CHAIN ALPHA-KETO ACID DEHYDROGENASE COMPLEX, MITOCHONDRIAL"/>
    <property type="match status" value="1"/>
</dbReference>
<dbReference type="GO" id="GO:0005737">
    <property type="term" value="C:cytoplasm"/>
    <property type="evidence" value="ECO:0007669"/>
    <property type="project" value="TreeGrafter"/>
</dbReference>
<gene>
    <name evidence="6" type="ORF">E4O86_16870</name>
</gene>
<dbReference type="SUPFAM" id="SSF52777">
    <property type="entry name" value="CoA-dependent acyltransferases"/>
    <property type="match status" value="1"/>
</dbReference>
<dbReference type="InterPro" id="IPR050743">
    <property type="entry name" value="2-oxoacid_DH_E2_comp"/>
</dbReference>
<accession>A0A964WUU3</accession>
<proteinExistence type="predicted"/>
<feature type="compositionally biased region" description="Low complexity" evidence="4">
    <location>
        <begin position="1"/>
        <end position="10"/>
    </location>
</feature>
<evidence type="ECO:0000259" key="5">
    <source>
        <dbReference type="Pfam" id="PF00198"/>
    </source>
</evidence>
<feature type="region of interest" description="Disordered" evidence="4">
    <location>
        <begin position="1"/>
        <end position="24"/>
    </location>
</feature>
<keyword evidence="3" id="KW-0012">Acyltransferase</keyword>
<dbReference type="Pfam" id="PF00198">
    <property type="entry name" value="2-oxoacid_dh"/>
    <property type="match status" value="1"/>
</dbReference>
<organism evidence="6 7">
    <name type="scientific">Propylenella binzhouense</name>
    <dbReference type="NCBI Taxonomy" id="2555902"/>
    <lineage>
        <taxon>Bacteria</taxon>
        <taxon>Pseudomonadati</taxon>
        <taxon>Pseudomonadota</taxon>
        <taxon>Alphaproteobacteria</taxon>
        <taxon>Hyphomicrobiales</taxon>
        <taxon>Propylenellaceae</taxon>
        <taxon>Propylenella</taxon>
    </lineage>
</organism>
<dbReference type="Gene3D" id="3.30.559.10">
    <property type="entry name" value="Chloramphenicol acetyltransferase-like domain"/>
    <property type="match status" value="1"/>
</dbReference>
<evidence type="ECO:0000256" key="3">
    <source>
        <dbReference type="ARBA" id="ARBA00023315"/>
    </source>
</evidence>
<dbReference type="RefSeq" id="WP_161141725.1">
    <property type="nucleotide sequence ID" value="NZ_SPKJ01000071.1"/>
</dbReference>
<dbReference type="PANTHER" id="PTHR43178">
    <property type="entry name" value="DIHYDROLIPOAMIDE ACETYLTRANSFERASE COMPONENT OF PYRUVATE DEHYDROGENASE COMPLEX"/>
    <property type="match status" value="1"/>
</dbReference>
<keyword evidence="7" id="KW-1185">Reference proteome</keyword>
<keyword evidence="2" id="KW-0808">Transferase</keyword>
<evidence type="ECO:0000256" key="4">
    <source>
        <dbReference type="SAM" id="MobiDB-lite"/>
    </source>
</evidence>
<evidence type="ECO:0000256" key="1">
    <source>
        <dbReference type="ARBA" id="ARBA00001938"/>
    </source>
</evidence>
<dbReference type="InterPro" id="IPR023213">
    <property type="entry name" value="CAT-like_dom_sf"/>
</dbReference>
<dbReference type="GO" id="GO:0016407">
    <property type="term" value="F:acetyltransferase activity"/>
    <property type="evidence" value="ECO:0007669"/>
    <property type="project" value="TreeGrafter"/>
</dbReference>
<dbReference type="AlphaFoldDB" id="A0A964WUU3"/>
<dbReference type="GO" id="GO:0031405">
    <property type="term" value="F:lipoic acid binding"/>
    <property type="evidence" value="ECO:0007669"/>
    <property type="project" value="TreeGrafter"/>
</dbReference>
<comment type="cofactor">
    <cofactor evidence="1">
        <name>(R)-lipoate</name>
        <dbReference type="ChEBI" id="CHEBI:83088"/>
    </cofactor>
</comment>
<evidence type="ECO:0000256" key="2">
    <source>
        <dbReference type="ARBA" id="ARBA00022679"/>
    </source>
</evidence>
<dbReference type="InterPro" id="IPR001078">
    <property type="entry name" value="2-oxoacid_DH_actylTfrase"/>
</dbReference>
<protein>
    <submittedName>
        <fullName evidence="6">Dihydrolipoyllysine-residue succinyltransferase</fullName>
    </submittedName>
</protein>
<feature type="domain" description="2-oxoacid dehydrogenase acyltransferase catalytic" evidence="5">
    <location>
        <begin position="25"/>
        <end position="250"/>
    </location>
</feature>
<evidence type="ECO:0000313" key="7">
    <source>
        <dbReference type="Proteomes" id="UP000773614"/>
    </source>
</evidence>
<dbReference type="OrthoDB" id="9805770at2"/>
<dbReference type="Proteomes" id="UP000773614">
    <property type="component" value="Unassembled WGS sequence"/>
</dbReference>
<feature type="non-terminal residue" evidence="6">
    <location>
        <position position="1"/>
    </location>
</feature>
<name>A0A964WUU3_9HYPH</name>